<dbReference type="AlphaFoldDB" id="A0A545ASA4"/>
<dbReference type="Pfam" id="PF01638">
    <property type="entry name" value="HxlR"/>
    <property type="match status" value="1"/>
</dbReference>
<dbReference type="Gene3D" id="1.10.10.10">
    <property type="entry name" value="Winged helix-like DNA-binding domain superfamily/Winged helix DNA-binding domain"/>
    <property type="match status" value="1"/>
</dbReference>
<comment type="caution">
    <text evidence="5">The sequence shown here is derived from an EMBL/GenBank/DDBJ whole genome shotgun (WGS) entry which is preliminary data.</text>
</comment>
<dbReference type="GO" id="GO:0003677">
    <property type="term" value="F:DNA binding"/>
    <property type="evidence" value="ECO:0007669"/>
    <property type="project" value="UniProtKB-KW"/>
</dbReference>
<reference evidence="5 6" key="1">
    <citation type="submission" date="2019-07" db="EMBL/GenBank/DDBJ databases">
        <title>Cryptosporangium phraense sp. nov., isolated from plant litter.</title>
        <authorList>
            <person name="Suriyachadkun C."/>
        </authorList>
    </citation>
    <scope>NUCLEOTIDE SEQUENCE [LARGE SCALE GENOMIC DNA]</scope>
    <source>
        <strain evidence="5 6">A-T 5661</strain>
    </source>
</reference>
<organism evidence="5 6">
    <name type="scientific">Cryptosporangium phraense</name>
    <dbReference type="NCBI Taxonomy" id="2593070"/>
    <lineage>
        <taxon>Bacteria</taxon>
        <taxon>Bacillati</taxon>
        <taxon>Actinomycetota</taxon>
        <taxon>Actinomycetes</taxon>
        <taxon>Cryptosporangiales</taxon>
        <taxon>Cryptosporangiaceae</taxon>
        <taxon>Cryptosporangium</taxon>
    </lineage>
</organism>
<sequence length="118" mass="13073">MTPLPGKPVRGSTTGRPVMALLDLLGRRWTLRILWELRTDAQGFRALQRACDGMSPTVLATRLTELREAGLVATDEVNRLTPLGDQLMAALGPLNDFANIWADELQPPATPPRDKRSW</sequence>
<dbReference type="RefSeq" id="WP_142705211.1">
    <property type="nucleotide sequence ID" value="NZ_VIRS01000009.1"/>
</dbReference>
<evidence type="ECO:0000256" key="1">
    <source>
        <dbReference type="ARBA" id="ARBA00023015"/>
    </source>
</evidence>
<dbReference type="Proteomes" id="UP000317982">
    <property type="component" value="Unassembled WGS sequence"/>
</dbReference>
<gene>
    <name evidence="5" type="ORF">FL583_14835</name>
</gene>
<evidence type="ECO:0000256" key="2">
    <source>
        <dbReference type="ARBA" id="ARBA00023125"/>
    </source>
</evidence>
<evidence type="ECO:0000313" key="6">
    <source>
        <dbReference type="Proteomes" id="UP000317982"/>
    </source>
</evidence>
<evidence type="ECO:0000256" key="3">
    <source>
        <dbReference type="ARBA" id="ARBA00023163"/>
    </source>
</evidence>
<dbReference type="InterPro" id="IPR002577">
    <property type="entry name" value="HTH_HxlR"/>
</dbReference>
<keyword evidence="3" id="KW-0804">Transcription</keyword>
<dbReference type="InParanoid" id="A0A545ASA4"/>
<dbReference type="PANTHER" id="PTHR33204:SF37">
    <property type="entry name" value="HTH-TYPE TRANSCRIPTIONAL REGULATOR YODB"/>
    <property type="match status" value="1"/>
</dbReference>
<dbReference type="OrthoDB" id="9792527at2"/>
<dbReference type="InterPro" id="IPR036388">
    <property type="entry name" value="WH-like_DNA-bd_sf"/>
</dbReference>
<keyword evidence="2" id="KW-0238">DNA-binding</keyword>
<dbReference type="PANTHER" id="PTHR33204">
    <property type="entry name" value="TRANSCRIPTIONAL REGULATOR, MARR FAMILY"/>
    <property type="match status" value="1"/>
</dbReference>
<dbReference type="EMBL" id="VIRS01000009">
    <property type="protein sequence ID" value="TQS44217.1"/>
    <property type="molecule type" value="Genomic_DNA"/>
</dbReference>
<name>A0A545ASA4_9ACTN</name>
<keyword evidence="1" id="KW-0805">Transcription regulation</keyword>
<evidence type="ECO:0000259" key="4">
    <source>
        <dbReference type="PROSITE" id="PS51118"/>
    </source>
</evidence>
<dbReference type="PROSITE" id="PS51118">
    <property type="entry name" value="HTH_HXLR"/>
    <property type="match status" value="1"/>
</dbReference>
<proteinExistence type="predicted"/>
<feature type="domain" description="HTH hxlR-type" evidence="4">
    <location>
        <begin position="16"/>
        <end position="106"/>
    </location>
</feature>
<dbReference type="SUPFAM" id="SSF46785">
    <property type="entry name" value="Winged helix' DNA-binding domain"/>
    <property type="match status" value="1"/>
</dbReference>
<accession>A0A545ASA4</accession>
<evidence type="ECO:0000313" key="5">
    <source>
        <dbReference type="EMBL" id="TQS44217.1"/>
    </source>
</evidence>
<keyword evidence="6" id="KW-1185">Reference proteome</keyword>
<protein>
    <submittedName>
        <fullName evidence="5">Helix-turn-helix transcriptional regulator</fullName>
    </submittedName>
</protein>
<dbReference type="InterPro" id="IPR036390">
    <property type="entry name" value="WH_DNA-bd_sf"/>
</dbReference>